<sequence>MARRLTDLASPAGRLYAGDVQATVRSFDEATRSGTVFLDDGTVLAFGTAAFDAGPLRLLRTGQRVNLAMTGDEITYVTLSTFPVPGR</sequence>
<organism evidence="1 2">
    <name type="scientific">Nonomuraea maritima</name>
    <dbReference type="NCBI Taxonomy" id="683260"/>
    <lineage>
        <taxon>Bacteria</taxon>
        <taxon>Bacillati</taxon>
        <taxon>Actinomycetota</taxon>
        <taxon>Actinomycetes</taxon>
        <taxon>Streptosporangiales</taxon>
        <taxon>Streptosporangiaceae</taxon>
        <taxon>Nonomuraea</taxon>
    </lineage>
</organism>
<evidence type="ECO:0008006" key="3">
    <source>
        <dbReference type="Google" id="ProtNLM"/>
    </source>
</evidence>
<gene>
    <name evidence="1" type="ORF">SAMN05421874_102525</name>
</gene>
<evidence type="ECO:0000313" key="2">
    <source>
        <dbReference type="Proteomes" id="UP000198683"/>
    </source>
</evidence>
<proteinExistence type="predicted"/>
<dbReference type="Proteomes" id="UP000198683">
    <property type="component" value="Unassembled WGS sequence"/>
</dbReference>
<accession>A0A1G8VDL5</accession>
<dbReference type="STRING" id="683260.SAMN05421874_102525"/>
<dbReference type="EMBL" id="FNFB01000002">
    <property type="protein sequence ID" value="SDJ64186.1"/>
    <property type="molecule type" value="Genomic_DNA"/>
</dbReference>
<dbReference type="AlphaFoldDB" id="A0A1G8VDL5"/>
<reference evidence="1 2" key="1">
    <citation type="submission" date="2016-10" db="EMBL/GenBank/DDBJ databases">
        <authorList>
            <person name="de Groot N.N."/>
        </authorList>
    </citation>
    <scope>NUCLEOTIDE SEQUENCE [LARGE SCALE GENOMIC DNA]</scope>
    <source>
        <strain evidence="1 2">CGMCC 4.5681</strain>
    </source>
</reference>
<keyword evidence="2" id="KW-1185">Reference proteome</keyword>
<evidence type="ECO:0000313" key="1">
    <source>
        <dbReference type="EMBL" id="SDJ64186.1"/>
    </source>
</evidence>
<protein>
    <recommendedName>
        <fullName evidence="3">2-phospho-L-lactate guanylyltransferase</fullName>
    </recommendedName>
</protein>
<name>A0A1G8VDL5_9ACTN</name>